<proteinExistence type="predicted"/>
<dbReference type="RefSeq" id="WP_192364399.1">
    <property type="nucleotide sequence ID" value="NZ_CP119182.1"/>
</dbReference>
<feature type="compositionally biased region" description="Low complexity" evidence="1">
    <location>
        <begin position="99"/>
        <end position="108"/>
    </location>
</feature>
<reference evidence="2" key="1">
    <citation type="submission" date="2020-09" db="EMBL/GenBank/DDBJ databases">
        <title>Streptomyces canutascabiei sp. nov., which causes potato common scab and is distributed across the world.</title>
        <authorList>
            <person name="Nguyen H.P."/>
            <person name="Weisberg A.J."/>
            <person name="Chang J.H."/>
            <person name="Clarke C.R."/>
        </authorList>
    </citation>
    <scope>NUCLEOTIDE SEQUENCE</scope>
    <source>
        <strain evidence="2">ID-01-6.2a</strain>
    </source>
</reference>
<evidence type="ECO:0000313" key="2">
    <source>
        <dbReference type="EMBL" id="MBD9728006.1"/>
    </source>
</evidence>
<evidence type="ECO:0000313" key="3">
    <source>
        <dbReference type="Proteomes" id="UP000661025"/>
    </source>
</evidence>
<protein>
    <submittedName>
        <fullName evidence="2">Uncharacterized protein</fullName>
    </submittedName>
</protein>
<gene>
    <name evidence="2" type="ORF">IHE70_33490</name>
</gene>
<dbReference type="AlphaFoldDB" id="A0A927QJ07"/>
<evidence type="ECO:0000256" key="1">
    <source>
        <dbReference type="SAM" id="MobiDB-lite"/>
    </source>
</evidence>
<accession>A0A927QJ07</accession>
<organism evidence="2 3">
    <name type="scientific">Streptomyces caniscabiei</name>
    <dbReference type="NCBI Taxonomy" id="2746961"/>
    <lineage>
        <taxon>Bacteria</taxon>
        <taxon>Bacillati</taxon>
        <taxon>Actinomycetota</taxon>
        <taxon>Actinomycetes</taxon>
        <taxon>Kitasatosporales</taxon>
        <taxon>Streptomycetaceae</taxon>
        <taxon>Streptomyces</taxon>
    </lineage>
</organism>
<sequence>MDAVRELLTRAPASLPAVLTRAQLVGLRASLSELLVASPQGPGAEECRGVLRELESLPGVAGAVAPGAAASGAGMPGAGMPGVGVGAAESGGPSGGGSSVSASSVSASPGPPPVARVTQSAAWVHGNAPSADPELSSLAGELVNSPEAVDYLGPVQLPAGADTPALWRWFQLTLLRLPAAHVTMWRARAERLAVAEPAGARWIEWAALDREQVVLPPLPRFGAAGVRLGSRAGAAPWALDAAGIEDIAPADGESRSPAQVWAVLASWVAALADLDDQAHHCVESLTHRGALPLADPGHRRAYQQELALRLGRLAVRRGADDPSAELQTALAVDEALCSVVHLPPAAPGSWWAGIAETSQRAVLDVRRRARAHGADVAVEVLAPTYREARRRTGGNDIPLDAGGRKGQVLAGLRLWARIDGRELPGRVVYRG</sequence>
<dbReference type="GeneID" id="79929804"/>
<dbReference type="EMBL" id="JACYXT010000018">
    <property type="protein sequence ID" value="MBD9728006.1"/>
    <property type="molecule type" value="Genomic_DNA"/>
</dbReference>
<dbReference type="Proteomes" id="UP000661025">
    <property type="component" value="Unassembled WGS sequence"/>
</dbReference>
<feature type="region of interest" description="Disordered" evidence="1">
    <location>
        <begin position="85"/>
        <end position="116"/>
    </location>
</feature>
<comment type="caution">
    <text evidence="2">The sequence shown here is derived from an EMBL/GenBank/DDBJ whole genome shotgun (WGS) entry which is preliminary data.</text>
</comment>
<name>A0A927QJ07_9ACTN</name>